<dbReference type="GeneTree" id="ENSGT00940000175309"/>
<dbReference type="InterPro" id="IPR013783">
    <property type="entry name" value="Ig-like_fold"/>
</dbReference>
<keyword evidence="3" id="KW-0472">Membrane</keyword>
<evidence type="ECO:0000313" key="5">
    <source>
        <dbReference type="Ensembl" id="ENSDLAP00005080780.1"/>
    </source>
</evidence>
<evidence type="ECO:0000256" key="1">
    <source>
        <dbReference type="ARBA" id="ARBA00004370"/>
    </source>
</evidence>
<proteinExistence type="predicted"/>
<evidence type="ECO:0000256" key="3">
    <source>
        <dbReference type="ARBA" id="ARBA00023136"/>
    </source>
</evidence>
<feature type="domain" description="Immunoglobulin V-set" evidence="4">
    <location>
        <begin position="5"/>
        <end position="53"/>
    </location>
</feature>
<name>A0A8P4KCV1_DICLA</name>
<dbReference type="InterPro" id="IPR050671">
    <property type="entry name" value="CD300_family_receptors"/>
</dbReference>
<dbReference type="GO" id="GO:0005886">
    <property type="term" value="C:plasma membrane"/>
    <property type="evidence" value="ECO:0007669"/>
    <property type="project" value="TreeGrafter"/>
</dbReference>
<dbReference type="PANTHER" id="PTHR11860">
    <property type="entry name" value="POLYMERIC-IMMUNOGLOBULIN RECEPTOR"/>
    <property type="match status" value="1"/>
</dbReference>
<dbReference type="Proteomes" id="UP000694389">
    <property type="component" value="Unassembled WGS sequence"/>
</dbReference>
<dbReference type="PANTHER" id="PTHR11860:SF118">
    <property type="entry name" value="CMRF35-LIKE MOLECULE 3-RELATED"/>
    <property type="match status" value="1"/>
</dbReference>
<organism evidence="5 6">
    <name type="scientific">Dicentrarchus labrax</name>
    <name type="common">European seabass</name>
    <name type="synonym">Morone labrax</name>
    <dbReference type="NCBI Taxonomy" id="13489"/>
    <lineage>
        <taxon>Eukaryota</taxon>
        <taxon>Metazoa</taxon>
        <taxon>Chordata</taxon>
        <taxon>Craniata</taxon>
        <taxon>Vertebrata</taxon>
        <taxon>Euteleostomi</taxon>
        <taxon>Actinopterygii</taxon>
        <taxon>Neopterygii</taxon>
        <taxon>Teleostei</taxon>
        <taxon>Neoteleostei</taxon>
        <taxon>Acanthomorphata</taxon>
        <taxon>Eupercaria</taxon>
        <taxon>Moronidae</taxon>
        <taxon>Dicentrarchus</taxon>
    </lineage>
</organism>
<evidence type="ECO:0000313" key="6">
    <source>
        <dbReference type="Proteomes" id="UP000694389"/>
    </source>
</evidence>
<reference evidence="5" key="1">
    <citation type="submission" date="2025-08" db="UniProtKB">
        <authorList>
            <consortium name="Ensembl"/>
        </authorList>
    </citation>
    <scope>IDENTIFICATION</scope>
</reference>
<dbReference type="Ensembl" id="ENSDLAT00005069192.1">
    <property type="protein sequence ID" value="ENSDLAP00005080780.1"/>
    <property type="gene ID" value="ENSDLAG00005026992.1"/>
</dbReference>
<dbReference type="GO" id="GO:0004888">
    <property type="term" value="F:transmembrane signaling receptor activity"/>
    <property type="evidence" value="ECO:0007669"/>
    <property type="project" value="TreeGrafter"/>
</dbReference>
<accession>A0A8P4KCV1</accession>
<dbReference type="Pfam" id="PF07686">
    <property type="entry name" value="V-set"/>
    <property type="match status" value="1"/>
</dbReference>
<dbReference type="Gene3D" id="2.60.40.10">
    <property type="entry name" value="Immunoglobulins"/>
    <property type="match status" value="1"/>
</dbReference>
<keyword evidence="6" id="KW-1185">Reference proteome</keyword>
<comment type="subcellular location">
    <subcellularLocation>
        <location evidence="1">Membrane</location>
    </subcellularLocation>
</comment>
<dbReference type="AlphaFoldDB" id="A0A8P4KCV1"/>
<dbReference type="InterPro" id="IPR013106">
    <property type="entry name" value="Ig_V-set"/>
</dbReference>
<sequence>MVTSQTRFTLQDDVSSSSFLVMITELKAGDAGTYWCGSDSQWTTANYTKIHLSVGKVIKRAADGEYSSISDSKNELYIFSLFCFQMQPSFTLWFSLCPLCCSYW</sequence>
<dbReference type="InterPro" id="IPR036179">
    <property type="entry name" value="Ig-like_dom_sf"/>
</dbReference>
<keyword evidence="2" id="KW-0812">Transmembrane</keyword>
<evidence type="ECO:0000259" key="4">
    <source>
        <dbReference type="Pfam" id="PF07686"/>
    </source>
</evidence>
<reference evidence="5" key="2">
    <citation type="submission" date="2025-09" db="UniProtKB">
        <authorList>
            <consortium name="Ensembl"/>
        </authorList>
    </citation>
    <scope>IDENTIFICATION</scope>
</reference>
<evidence type="ECO:0000256" key="2">
    <source>
        <dbReference type="ARBA" id="ARBA00022692"/>
    </source>
</evidence>
<protein>
    <recommendedName>
        <fullName evidence="4">Immunoglobulin V-set domain-containing protein</fullName>
    </recommendedName>
</protein>
<dbReference type="SUPFAM" id="SSF48726">
    <property type="entry name" value="Immunoglobulin"/>
    <property type="match status" value="1"/>
</dbReference>